<protein>
    <submittedName>
        <fullName evidence="1">Uncharacterized protein</fullName>
    </submittedName>
</protein>
<reference evidence="1" key="2">
    <citation type="journal article" date="2015" name="Genome Biol.">
        <title>Comparative genomics of Steinernema reveals deeply conserved gene regulatory networks.</title>
        <authorList>
            <person name="Dillman A.R."/>
            <person name="Macchietto M."/>
            <person name="Porter C.F."/>
            <person name="Rogers A."/>
            <person name="Williams B."/>
            <person name="Antoshechkin I."/>
            <person name="Lee M.M."/>
            <person name="Goodwin Z."/>
            <person name="Lu X."/>
            <person name="Lewis E.E."/>
            <person name="Goodrich-Blair H."/>
            <person name="Stock S.P."/>
            <person name="Adams B.J."/>
            <person name="Sternberg P.W."/>
            <person name="Mortazavi A."/>
        </authorList>
    </citation>
    <scope>NUCLEOTIDE SEQUENCE [LARGE SCALE GENOMIC DNA]</scope>
    <source>
        <strain evidence="1">ALL</strain>
    </source>
</reference>
<dbReference type="EMBL" id="AZBU02000001">
    <property type="protein sequence ID" value="TMS39978.1"/>
    <property type="molecule type" value="Genomic_DNA"/>
</dbReference>
<accession>A0A4U8VA73</accession>
<gene>
    <name evidence="1" type="ORF">L596_006424</name>
</gene>
<dbReference type="AlphaFoldDB" id="A0A4U8VA73"/>
<proteinExistence type="predicted"/>
<sequence length="105" mass="12114">MRYPIEDSGFQVHIYPAVRTYAKCLHKTGLFRSLLCSDRCEGFFGCKPHIFAVSSINRISVDYVRTLLSFRADSAKIHLDRTYIAKFIDSFLRKDGITILRIAHN</sequence>
<evidence type="ECO:0000313" key="1">
    <source>
        <dbReference type="EMBL" id="TMS39978.1"/>
    </source>
</evidence>
<name>A0A4U8VA73_STECR</name>
<reference evidence="1" key="1">
    <citation type="submission" date="2013-11" db="EMBL/GenBank/DDBJ databases">
        <authorList>
            <person name="Sternberg P."/>
            <person name="Dillman A."/>
            <person name="Macchietto M."/>
        </authorList>
    </citation>
    <scope>NUCLEOTIDE SEQUENCE</scope>
    <source>
        <strain evidence="1">ALL</strain>
    </source>
</reference>
<reference evidence="1" key="3">
    <citation type="journal article" date="2019" name="G3 (Bethesda)">
        <title>Hybrid Assembly of the Genome of the Entomopathogenic Nematode Steinernema carpocapsae Identifies the X-Chromosome.</title>
        <authorList>
            <person name="Serra L."/>
            <person name="Macchietto M."/>
            <person name="Macias-Munoz A."/>
            <person name="McGill C.J."/>
            <person name="Rodriguez I.M."/>
            <person name="Rodriguez B."/>
            <person name="Murad R."/>
            <person name="Mortazavi A."/>
        </authorList>
    </citation>
    <scope>NUCLEOTIDE SEQUENCE [LARGE SCALE GENOMIC DNA]</scope>
    <source>
        <strain evidence="1">ALL</strain>
    </source>
</reference>
<organism evidence="1">
    <name type="scientific">Steinernema carpocapsae</name>
    <name type="common">Entomopathogenic nematode</name>
    <dbReference type="NCBI Taxonomy" id="34508"/>
    <lineage>
        <taxon>Eukaryota</taxon>
        <taxon>Metazoa</taxon>
        <taxon>Ecdysozoa</taxon>
        <taxon>Nematoda</taxon>
        <taxon>Chromadorea</taxon>
        <taxon>Rhabditida</taxon>
        <taxon>Tylenchina</taxon>
        <taxon>Panagrolaimomorpha</taxon>
        <taxon>Strongyloidoidea</taxon>
        <taxon>Steinernematidae</taxon>
        <taxon>Steinernema</taxon>
    </lineage>
</organism>
<comment type="caution">
    <text evidence="1">The sequence shown here is derived from an EMBL/GenBank/DDBJ whole genome shotgun (WGS) entry which is preliminary data.</text>
</comment>